<dbReference type="GO" id="GO:0006487">
    <property type="term" value="P:protein N-linked glycosylation"/>
    <property type="evidence" value="ECO:0007669"/>
    <property type="project" value="TreeGrafter"/>
</dbReference>
<evidence type="ECO:0000313" key="3">
    <source>
        <dbReference type="Proteomes" id="UP000608662"/>
    </source>
</evidence>
<gene>
    <name evidence="2" type="ORF">GOC74_06385</name>
</gene>
<dbReference type="RefSeq" id="WP_170093391.1">
    <property type="nucleotide sequence ID" value="NZ_WOYG01000001.1"/>
</dbReference>
<sequence>MARIAVLHNTLDLRGGADAVCLHVCEALQADHEVTLFTLSRTDIDDLNDLFGTDVSVTVERPLAGRRLADCFAAVAPVVGPQLPLRSVLLVTAFRRRAHAFDLAVSTANEMALPLPSVQYVHFPQFAQYHCPAGGFDRWNRLWSRLAGPGRELPTDATVLANSDWTADVVAATYDRRPTVLAPPVDSIPPACPWDERERGIVTVGRLAPDKRPLAAIEVVDAVRERGHDCHLHLVGSAASAYRQYVEQVEAAARDRSYVTLEREVSRERLEHLLGSHRYGLNTKRREHFGMALAECVAAGMLTFAPDSGGQRDVVGDERRLFTSLDDAAARIARAIERDERPSSSRERFDSARFHEAVRHHVAERL</sequence>
<dbReference type="GO" id="GO:0016020">
    <property type="term" value="C:membrane"/>
    <property type="evidence" value="ECO:0007669"/>
    <property type="project" value="TreeGrafter"/>
</dbReference>
<dbReference type="AlphaFoldDB" id="A0A847U1P2"/>
<evidence type="ECO:0000259" key="1">
    <source>
        <dbReference type="Pfam" id="PF00534"/>
    </source>
</evidence>
<dbReference type="InterPro" id="IPR038013">
    <property type="entry name" value="ALG11"/>
</dbReference>
<dbReference type="SUPFAM" id="SSF53756">
    <property type="entry name" value="UDP-Glycosyltransferase/glycogen phosphorylase"/>
    <property type="match status" value="1"/>
</dbReference>
<reference evidence="2" key="1">
    <citation type="submission" date="2019-12" db="EMBL/GenBank/DDBJ databases">
        <title>Whole-genome sequence of Halomicrobium mukohataei pws1.</title>
        <authorList>
            <person name="Verma D.K."/>
            <person name="Gopal K."/>
            <person name="Prasad E.S."/>
        </authorList>
    </citation>
    <scope>NUCLEOTIDE SEQUENCE</scope>
    <source>
        <strain evidence="2">Pws1</strain>
    </source>
</reference>
<dbReference type="CDD" id="cd03801">
    <property type="entry name" value="GT4_PimA-like"/>
    <property type="match status" value="1"/>
</dbReference>
<organism evidence="2 3">
    <name type="scientific">Halomicrobium mukohataei</name>
    <dbReference type="NCBI Taxonomy" id="57705"/>
    <lineage>
        <taxon>Archaea</taxon>
        <taxon>Methanobacteriati</taxon>
        <taxon>Methanobacteriota</taxon>
        <taxon>Stenosarchaea group</taxon>
        <taxon>Halobacteria</taxon>
        <taxon>Halobacteriales</taxon>
        <taxon>Haloarculaceae</taxon>
        <taxon>Halomicrobium</taxon>
    </lineage>
</organism>
<name>A0A847U1P2_9EURY</name>
<proteinExistence type="predicted"/>
<evidence type="ECO:0000313" key="2">
    <source>
        <dbReference type="EMBL" id="NLV09553.1"/>
    </source>
</evidence>
<comment type="caution">
    <text evidence="2">The sequence shown here is derived from an EMBL/GenBank/DDBJ whole genome shotgun (WGS) entry which is preliminary data.</text>
</comment>
<dbReference type="EMBL" id="WOYG01000001">
    <property type="protein sequence ID" value="NLV09553.1"/>
    <property type="molecule type" value="Genomic_DNA"/>
</dbReference>
<dbReference type="Gene3D" id="3.40.50.2000">
    <property type="entry name" value="Glycogen Phosphorylase B"/>
    <property type="match status" value="2"/>
</dbReference>
<accession>A0A847U1P2</accession>
<dbReference type="Proteomes" id="UP000608662">
    <property type="component" value="Unassembled WGS sequence"/>
</dbReference>
<dbReference type="PANTHER" id="PTHR45919">
    <property type="entry name" value="GDP-MAN:MAN(3)GLCNAC(2)-PP-DOL ALPHA-1,2-MANNOSYLTRANSFERASE"/>
    <property type="match status" value="1"/>
</dbReference>
<protein>
    <submittedName>
        <fullName evidence="2">Glycosyltransferase</fullName>
    </submittedName>
</protein>
<feature type="domain" description="Glycosyl transferase family 1" evidence="1">
    <location>
        <begin position="193"/>
        <end position="348"/>
    </location>
</feature>
<dbReference type="GeneID" id="94362641"/>
<dbReference type="InterPro" id="IPR001296">
    <property type="entry name" value="Glyco_trans_1"/>
</dbReference>
<dbReference type="GO" id="GO:0004377">
    <property type="term" value="F:GDP-Man:Man(3)GlcNAc(2)-PP-Dol alpha-1,2-mannosyltransferase activity"/>
    <property type="evidence" value="ECO:0007669"/>
    <property type="project" value="InterPro"/>
</dbReference>
<dbReference type="Pfam" id="PF00534">
    <property type="entry name" value="Glycos_transf_1"/>
    <property type="match status" value="1"/>
</dbReference>
<dbReference type="PANTHER" id="PTHR45919:SF1">
    <property type="entry name" value="GDP-MAN:MAN(3)GLCNAC(2)-PP-DOL ALPHA-1,2-MANNOSYLTRANSFERASE"/>
    <property type="match status" value="1"/>
</dbReference>
<keyword evidence="2" id="KW-0808">Transferase</keyword>